<dbReference type="Gene3D" id="1.10.132.20">
    <property type="entry name" value="Ribosome-recycling factor"/>
    <property type="match status" value="1"/>
</dbReference>
<dbReference type="Gene3D" id="3.30.1360.40">
    <property type="match status" value="1"/>
</dbReference>
<dbReference type="Proteomes" id="UP000231198">
    <property type="component" value="Unassembled WGS sequence"/>
</dbReference>
<feature type="domain" description="Ribosome recycling factor" evidence="4">
    <location>
        <begin position="19"/>
        <end position="184"/>
    </location>
</feature>
<keyword evidence="2" id="KW-0648">Protein biosynthesis</keyword>
<evidence type="ECO:0000313" key="5">
    <source>
        <dbReference type="EMBL" id="PIS15619.1"/>
    </source>
</evidence>
<dbReference type="InterPro" id="IPR036191">
    <property type="entry name" value="RRF_sf"/>
</dbReference>
<proteinExistence type="inferred from homology"/>
<comment type="similarity">
    <text evidence="1">Belongs to the RRF family.</text>
</comment>
<feature type="coiled-coil region" evidence="3">
    <location>
        <begin position="158"/>
        <end position="185"/>
    </location>
</feature>
<evidence type="ECO:0000256" key="1">
    <source>
        <dbReference type="ARBA" id="ARBA00005912"/>
    </source>
</evidence>
<dbReference type="SUPFAM" id="SSF55194">
    <property type="entry name" value="Ribosome recycling factor, RRF"/>
    <property type="match status" value="1"/>
</dbReference>
<keyword evidence="3" id="KW-0175">Coiled coil</keyword>
<dbReference type="FunFam" id="3.30.1360.40:FF:000001">
    <property type="entry name" value="Ribosome-recycling factor"/>
    <property type="match status" value="1"/>
</dbReference>
<dbReference type="GO" id="GO:0043023">
    <property type="term" value="F:ribosomal large subunit binding"/>
    <property type="evidence" value="ECO:0007669"/>
    <property type="project" value="TreeGrafter"/>
</dbReference>
<evidence type="ECO:0000256" key="2">
    <source>
        <dbReference type="ARBA" id="ARBA00022917"/>
    </source>
</evidence>
<reference evidence="6" key="1">
    <citation type="submission" date="2017-09" db="EMBL/GenBank/DDBJ databases">
        <title>Depth-based differentiation of microbial function through sediment-hosted aquifers and enrichment of novel symbionts in the deep terrestrial subsurface.</title>
        <authorList>
            <person name="Probst A.J."/>
            <person name="Ladd B."/>
            <person name="Jarett J.K."/>
            <person name="Geller-Mcgrath D.E."/>
            <person name="Sieber C.M.K."/>
            <person name="Emerson J.B."/>
            <person name="Anantharaman K."/>
            <person name="Thomas B.C."/>
            <person name="Malmstrom R."/>
            <person name="Stieglmeier M."/>
            <person name="Klingl A."/>
            <person name="Woyke T."/>
            <person name="Ryan C.M."/>
            <person name="Banfield J.F."/>
        </authorList>
    </citation>
    <scope>NUCLEOTIDE SEQUENCE [LARGE SCALE GENOMIC DNA]</scope>
</reference>
<dbReference type="AlphaFoldDB" id="A0A2H0WUM1"/>
<gene>
    <name evidence="5" type="ORF">COT62_02570</name>
</gene>
<evidence type="ECO:0000313" key="6">
    <source>
        <dbReference type="Proteomes" id="UP000231198"/>
    </source>
</evidence>
<dbReference type="PANTHER" id="PTHR20982:SF3">
    <property type="entry name" value="MITOCHONDRIAL RIBOSOME RECYCLING FACTOR PSEUDO 1"/>
    <property type="match status" value="1"/>
</dbReference>
<evidence type="ECO:0000256" key="3">
    <source>
        <dbReference type="SAM" id="Coils"/>
    </source>
</evidence>
<organism evidence="5 6">
    <name type="scientific">Candidatus Roizmanbacteria bacterium CG09_land_8_20_14_0_10_41_9</name>
    <dbReference type="NCBI Taxonomy" id="1974850"/>
    <lineage>
        <taxon>Bacteria</taxon>
        <taxon>Candidatus Roizmaniibacteriota</taxon>
    </lineage>
</organism>
<protein>
    <submittedName>
        <fullName evidence="5">Ribosome recycling factor</fullName>
    </submittedName>
</protein>
<dbReference type="Pfam" id="PF01765">
    <property type="entry name" value="RRF"/>
    <property type="match status" value="1"/>
</dbReference>
<dbReference type="PANTHER" id="PTHR20982">
    <property type="entry name" value="RIBOSOME RECYCLING FACTOR"/>
    <property type="match status" value="1"/>
</dbReference>
<dbReference type="EMBL" id="PEZG01000057">
    <property type="protein sequence ID" value="PIS15619.1"/>
    <property type="molecule type" value="Genomic_DNA"/>
</dbReference>
<evidence type="ECO:0000259" key="4">
    <source>
        <dbReference type="Pfam" id="PF01765"/>
    </source>
</evidence>
<accession>A0A2H0WUM1</accession>
<comment type="caution">
    <text evidence="5">The sequence shown here is derived from an EMBL/GenBank/DDBJ whole genome shotgun (WGS) entry which is preliminary data.</text>
</comment>
<dbReference type="InterPro" id="IPR023584">
    <property type="entry name" value="Ribosome_recyc_fac_dom"/>
</dbReference>
<dbReference type="GO" id="GO:0006412">
    <property type="term" value="P:translation"/>
    <property type="evidence" value="ECO:0007669"/>
    <property type="project" value="UniProtKB-KW"/>
</dbReference>
<sequence>MKNVTDDLKNTIQAVFHHLQEELKSIRTGRASPSFVENIIVEAYGGQSKLRLLELASIATDGPSALSITPFDPSTLQDIEKAILKSPIGISPIMQGGRILVKIPPLSEEQRIKLLKLINQIVEEKRNIVRNHRDNTRKQVKNALLIKEITEDDKFRIEKEIDATTQKLMQEIQELKDKKESEIMEV</sequence>
<dbReference type="InterPro" id="IPR002661">
    <property type="entry name" value="Ribosome_recyc_fac"/>
</dbReference>
<name>A0A2H0WUM1_9BACT</name>